<keyword evidence="9 10" id="KW-0472">Membrane</keyword>
<keyword evidence="13" id="KW-1185">Reference proteome</keyword>
<dbReference type="Proteomes" id="UP000185783">
    <property type="component" value="Unassembled WGS sequence"/>
</dbReference>
<evidence type="ECO:0000256" key="1">
    <source>
        <dbReference type="ARBA" id="ARBA00003159"/>
    </source>
</evidence>
<dbReference type="InterPro" id="IPR043429">
    <property type="entry name" value="ArtM/GltK/GlnP/TcyL/YhdX-like"/>
</dbReference>
<dbReference type="GO" id="GO:0006865">
    <property type="term" value="P:amino acid transport"/>
    <property type="evidence" value="ECO:0007669"/>
    <property type="project" value="UniProtKB-KW"/>
</dbReference>
<comment type="subcellular location">
    <subcellularLocation>
        <location evidence="2">Cell inner membrane</location>
        <topology evidence="2">Multi-pass membrane protein</topology>
    </subcellularLocation>
    <subcellularLocation>
        <location evidence="10">Cell membrane</location>
        <topology evidence="10">Multi-pass membrane protein</topology>
    </subcellularLocation>
</comment>
<evidence type="ECO:0000259" key="11">
    <source>
        <dbReference type="PROSITE" id="PS50928"/>
    </source>
</evidence>
<keyword evidence="4 10" id="KW-0813">Transport</keyword>
<reference evidence="12 13" key="1">
    <citation type="submission" date="2016-03" db="EMBL/GenBank/DDBJ databases">
        <title>Genome sequence of Nesiotobacter sp. nov., a moderately halophilic alphaproteobacterium isolated from the Yellow Sea, China.</title>
        <authorList>
            <person name="Zhang G."/>
            <person name="Zhang R."/>
        </authorList>
    </citation>
    <scope>NUCLEOTIDE SEQUENCE [LARGE SCALE GENOMIC DNA]</scope>
    <source>
        <strain evidence="12 13">WB1-6</strain>
    </source>
</reference>
<feature type="transmembrane region" description="Helical" evidence="10">
    <location>
        <begin position="238"/>
        <end position="257"/>
    </location>
</feature>
<evidence type="ECO:0000256" key="8">
    <source>
        <dbReference type="ARBA" id="ARBA00022989"/>
    </source>
</evidence>
<feature type="transmembrane region" description="Helical" evidence="10">
    <location>
        <begin position="40"/>
        <end position="65"/>
    </location>
</feature>
<dbReference type="STRING" id="197461.A3843_17280"/>
<feature type="transmembrane region" description="Helical" evidence="10">
    <location>
        <begin position="9"/>
        <end position="28"/>
    </location>
</feature>
<evidence type="ECO:0000313" key="13">
    <source>
        <dbReference type="Proteomes" id="UP000185783"/>
    </source>
</evidence>
<dbReference type="InterPro" id="IPR010065">
    <property type="entry name" value="AA_ABC_transptr_permease_3TM"/>
</dbReference>
<name>A0A1U7JCR6_9HYPH</name>
<keyword evidence="6 10" id="KW-0812">Transmembrane</keyword>
<dbReference type="OrthoDB" id="9787841at2"/>
<organism evidence="12 13">
    <name type="scientific">Pseudovibrio exalbescens</name>
    <dbReference type="NCBI Taxonomy" id="197461"/>
    <lineage>
        <taxon>Bacteria</taxon>
        <taxon>Pseudomonadati</taxon>
        <taxon>Pseudomonadota</taxon>
        <taxon>Alphaproteobacteria</taxon>
        <taxon>Hyphomicrobiales</taxon>
        <taxon>Stappiaceae</taxon>
        <taxon>Pseudovibrio</taxon>
    </lineage>
</organism>
<dbReference type="GO" id="GO:0043190">
    <property type="term" value="C:ATP-binding cassette (ABC) transporter complex"/>
    <property type="evidence" value="ECO:0007669"/>
    <property type="project" value="InterPro"/>
</dbReference>
<dbReference type="EMBL" id="LVVZ01000041">
    <property type="protein sequence ID" value="OKL42431.1"/>
    <property type="molecule type" value="Genomic_DNA"/>
</dbReference>
<dbReference type="RefSeq" id="WP_028482456.1">
    <property type="nucleotide sequence ID" value="NZ_LVVZ01000041.1"/>
</dbReference>
<evidence type="ECO:0000256" key="6">
    <source>
        <dbReference type="ARBA" id="ARBA00022692"/>
    </source>
</evidence>
<evidence type="ECO:0000256" key="7">
    <source>
        <dbReference type="ARBA" id="ARBA00022970"/>
    </source>
</evidence>
<dbReference type="PANTHER" id="PTHR30614">
    <property type="entry name" value="MEMBRANE COMPONENT OF AMINO ACID ABC TRANSPORTER"/>
    <property type="match status" value="1"/>
</dbReference>
<dbReference type="CDD" id="cd06261">
    <property type="entry name" value="TM_PBP2"/>
    <property type="match status" value="1"/>
</dbReference>
<dbReference type="GO" id="GO:0022857">
    <property type="term" value="F:transmembrane transporter activity"/>
    <property type="evidence" value="ECO:0007669"/>
    <property type="project" value="InterPro"/>
</dbReference>
<keyword evidence="5" id="KW-1003">Cell membrane</keyword>
<dbReference type="SUPFAM" id="SSF161098">
    <property type="entry name" value="MetI-like"/>
    <property type="match status" value="1"/>
</dbReference>
<dbReference type="PROSITE" id="PS50928">
    <property type="entry name" value="ABC_TM1"/>
    <property type="match status" value="1"/>
</dbReference>
<proteinExistence type="inferred from homology"/>
<evidence type="ECO:0000256" key="2">
    <source>
        <dbReference type="ARBA" id="ARBA00004429"/>
    </source>
</evidence>
<comment type="caution">
    <text evidence="12">The sequence shown here is derived from an EMBL/GenBank/DDBJ whole genome shotgun (WGS) entry which is preliminary data.</text>
</comment>
<dbReference type="Gene3D" id="1.10.3720.10">
    <property type="entry name" value="MetI-like"/>
    <property type="match status" value="1"/>
</dbReference>
<dbReference type="InterPro" id="IPR000515">
    <property type="entry name" value="MetI-like"/>
</dbReference>
<gene>
    <name evidence="12" type="ORF">A3843_17280</name>
</gene>
<evidence type="ECO:0000256" key="5">
    <source>
        <dbReference type="ARBA" id="ARBA00022475"/>
    </source>
</evidence>
<comment type="similarity">
    <text evidence="3">Belongs to the binding-protein-dependent transport system permease family. HisMQ subfamily.</text>
</comment>
<dbReference type="InterPro" id="IPR035906">
    <property type="entry name" value="MetI-like_sf"/>
</dbReference>
<dbReference type="PANTHER" id="PTHR30614:SF20">
    <property type="entry name" value="GLUTAMINE TRANSPORT SYSTEM PERMEASE PROTEIN GLNP"/>
    <property type="match status" value="1"/>
</dbReference>
<sequence>MNQAKKRELPLWLLAAALCAILFMWFIATSGQYTQILNTLSRGIGVTLFVTLIAFTLACLLGLAVATARGSKHRALREIATFYTEIVRGVPILVLLFYIAFVGAPQLVSAYNFVLSPLIELGWIETLLVRDLSMTWRAVIALTIGYSAFISEIFRAGIESVSTGQVEAARSLGLSRWQTFRFIVWPQALKNILPPLGNDFVAMIKDSALVSVLGVQDITQLGKIYSSSTFQFFETYNVVAYLYLTMTVSLSLLVRALEYRLKRSDEHSDV</sequence>
<protein>
    <submittedName>
        <fullName evidence="12">Amino acid ABC transporter</fullName>
    </submittedName>
</protein>
<evidence type="ECO:0000313" key="12">
    <source>
        <dbReference type="EMBL" id="OKL42431.1"/>
    </source>
</evidence>
<dbReference type="Pfam" id="PF00528">
    <property type="entry name" value="BPD_transp_1"/>
    <property type="match status" value="1"/>
</dbReference>
<evidence type="ECO:0000256" key="4">
    <source>
        <dbReference type="ARBA" id="ARBA00022448"/>
    </source>
</evidence>
<dbReference type="NCBIfam" id="TIGR01726">
    <property type="entry name" value="HEQRo_perm_3TM"/>
    <property type="match status" value="1"/>
</dbReference>
<accession>A0A1U7JCR6</accession>
<feature type="domain" description="ABC transmembrane type-1" evidence="11">
    <location>
        <begin position="44"/>
        <end position="254"/>
    </location>
</feature>
<evidence type="ECO:0000256" key="3">
    <source>
        <dbReference type="ARBA" id="ARBA00010072"/>
    </source>
</evidence>
<evidence type="ECO:0000256" key="9">
    <source>
        <dbReference type="ARBA" id="ARBA00023136"/>
    </source>
</evidence>
<feature type="transmembrane region" description="Helical" evidence="10">
    <location>
        <begin position="86"/>
        <end position="104"/>
    </location>
</feature>
<dbReference type="AlphaFoldDB" id="A0A1U7JCR6"/>
<comment type="function">
    <text evidence="1">Part of the binding-protein-dependent transport system for glutamine; probably responsible for the translocation of the substrate across the membrane.</text>
</comment>
<evidence type="ECO:0000256" key="10">
    <source>
        <dbReference type="RuleBase" id="RU363032"/>
    </source>
</evidence>
<keyword evidence="8 10" id="KW-1133">Transmembrane helix</keyword>
<keyword evidence="7" id="KW-0029">Amino-acid transport</keyword>